<dbReference type="GO" id="GO:0046872">
    <property type="term" value="F:metal ion binding"/>
    <property type="evidence" value="ECO:0007669"/>
    <property type="project" value="UniProtKB-KW"/>
</dbReference>
<reference evidence="5" key="1">
    <citation type="submission" date="2016-10" db="EMBL/GenBank/DDBJ databases">
        <authorList>
            <person name="Varghese N."/>
            <person name="Submissions S."/>
        </authorList>
    </citation>
    <scope>NUCLEOTIDE SEQUENCE [LARGE SCALE GENOMIC DNA]</scope>
    <source>
        <strain evidence="5">DSM 16995</strain>
    </source>
</reference>
<dbReference type="Proteomes" id="UP000199053">
    <property type="component" value="Unassembled WGS sequence"/>
</dbReference>
<organism evidence="4 5">
    <name type="scientific">Maridesulfovibrio ferrireducens</name>
    <dbReference type="NCBI Taxonomy" id="246191"/>
    <lineage>
        <taxon>Bacteria</taxon>
        <taxon>Pseudomonadati</taxon>
        <taxon>Thermodesulfobacteriota</taxon>
        <taxon>Desulfovibrionia</taxon>
        <taxon>Desulfovibrionales</taxon>
        <taxon>Desulfovibrionaceae</taxon>
        <taxon>Maridesulfovibrio</taxon>
    </lineage>
</organism>
<evidence type="ECO:0000259" key="3">
    <source>
        <dbReference type="Pfam" id="PF12850"/>
    </source>
</evidence>
<comment type="cofactor">
    <cofactor evidence="2">
        <name>a divalent metal cation</name>
        <dbReference type="ChEBI" id="CHEBI:60240"/>
    </cofactor>
</comment>
<accession>A0A1G9BKT5</accession>
<comment type="similarity">
    <text evidence="1 2">Belongs to the metallophosphoesterase superfamily. YfcE family.</text>
</comment>
<dbReference type="SUPFAM" id="SSF56300">
    <property type="entry name" value="Metallo-dependent phosphatases"/>
    <property type="match status" value="1"/>
</dbReference>
<dbReference type="Gene3D" id="3.60.21.10">
    <property type="match status" value="1"/>
</dbReference>
<evidence type="ECO:0000256" key="2">
    <source>
        <dbReference type="RuleBase" id="RU362039"/>
    </source>
</evidence>
<dbReference type="PANTHER" id="PTHR11124">
    <property type="entry name" value="VACUOLAR SORTING PROTEIN VPS29"/>
    <property type="match status" value="1"/>
</dbReference>
<protein>
    <recommendedName>
        <fullName evidence="2">Phosphoesterase</fullName>
        <ecNumber evidence="2">3.1.4.-</ecNumber>
    </recommendedName>
</protein>
<dbReference type="NCBIfam" id="TIGR00040">
    <property type="entry name" value="yfcE"/>
    <property type="match status" value="1"/>
</dbReference>
<dbReference type="Pfam" id="PF12850">
    <property type="entry name" value="Metallophos_2"/>
    <property type="match status" value="1"/>
</dbReference>
<gene>
    <name evidence="4" type="ORF">SAMN05660337_0321</name>
</gene>
<keyword evidence="5" id="KW-1185">Reference proteome</keyword>
<dbReference type="InterPro" id="IPR024654">
    <property type="entry name" value="Calcineurin-like_PHP_lpxH"/>
</dbReference>
<evidence type="ECO:0000256" key="1">
    <source>
        <dbReference type="ARBA" id="ARBA00008950"/>
    </source>
</evidence>
<dbReference type="EC" id="3.1.4.-" evidence="2"/>
<dbReference type="GO" id="GO:0016787">
    <property type="term" value="F:hydrolase activity"/>
    <property type="evidence" value="ECO:0007669"/>
    <property type="project" value="UniProtKB-UniRule"/>
</dbReference>
<sequence>MKIAVISDTHLREPDSRLTEIFNEHLADADLLIHCGDLVSFSVWQFFCQHPNFYAALGNCDDWKLSDQLRPLESLSFQGLRIGIAHGWGSRSQVSRNVANSFSPDFDLLCYGHTHIQDWSVVNGIQMLNPGSLTSPRDSKPPSVAILEVAKNMNLSCSFIPVD</sequence>
<dbReference type="InterPro" id="IPR000979">
    <property type="entry name" value="Phosphodiesterase_MJ0936/Vps29"/>
</dbReference>
<dbReference type="AlphaFoldDB" id="A0A1G9BKT5"/>
<evidence type="ECO:0000313" key="4">
    <source>
        <dbReference type="EMBL" id="SDK39744.1"/>
    </source>
</evidence>
<feature type="domain" description="Calcineurin-like phosphoesterase" evidence="3">
    <location>
        <begin position="1"/>
        <end position="151"/>
    </location>
</feature>
<dbReference type="OrthoDB" id="9785951at2"/>
<keyword evidence="2" id="KW-0479">Metal-binding</keyword>
<dbReference type="RefSeq" id="WP_092157578.1">
    <property type="nucleotide sequence ID" value="NZ_FNGA01000001.1"/>
</dbReference>
<name>A0A1G9BKT5_9BACT</name>
<dbReference type="InterPro" id="IPR029052">
    <property type="entry name" value="Metallo-depent_PP-like"/>
</dbReference>
<dbReference type="STRING" id="246191.SAMN05660337_0321"/>
<evidence type="ECO:0000313" key="5">
    <source>
        <dbReference type="Proteomes" id="UP000199053"/>
    </source>
</evidence>
<proteinExistence type="inferred from homology"/>
<dbReference type="EMBL" id="FNGA01000001">
    <property type="protein sequence ID" value="SDK39744.1"/>
    <property type="molecule type" value="Genomic_DNA"/>
</dbReference>